<dbReference type="AlphaFoldDB" id="A0A3G9G5Y5"/>
<reference evidence="3" key="1">
    <citation type="journal article" date="2017" name="Biotechnol. Biofuels">
        <title>Evaluation of environmental bacterial communities as a factor affecting the growth of duckweed Lemna minor.</title>
        <authorList>
            <person name="Ishizawa H."/>
            <person name="Kuroda M."/>
            <person name="Morikawa M."/>
            <person name="Ike M."/>
        </authorList>
    </citation>
    <scope>NUCLEOTIDE SEQUENCE [LARGE SCALE GENOMIC DNA]</scope>
    <source>
        <strain evidence="3">M6</strain>
    </source>
</reference>
<feature type="domain" description="Beta-lactamase-related" evidence="1">
    <location>
        <begin position="160"/>
        <end position="468"/>
    </location>
</feature>
<sequence>MPQFFMVDTHRGEFPMMTRRQMQSLMSAFGLMVGTRALAADSPFHGRWTGVLAAGAVRLTLRLEIDAKGATLFSVDQGNARIPASRVAIEDERIKLAFAAIKATFEGVLTDDHHIDGTFTQGAPLPLRFTRGEVAEATPEPVYPPLTRELLNDKRLAAYTPGMAAAWSRGTQTEIFAAGARSSEDEIAVQMEDQWHWGSITKSMTATLCARLVDAAAIKWTTKVGEVLDERGSPVPAAYRDATLLHLLSHRAGLQPNLDGINAVFYSRDPLPDPRAERRKWALAALKQKPVGPVGAQNVYANNGYIIAGAMLEQLSGKSWETLIQTELFTPLGITSAGFGAPGRPGQMDQPLGHAVNGHKRKPMPVGPGLPTDNPVALGPAGRVHMSMADMLLYLRAHRDRPASLLKPESWDALHTPHFGDEYALGWVVRPDGALWHNGSNTMWYGEVLVDAKAGTVAAACANDAAPDTMTAVGSVLMSARAAAGSL</sequence>
<evidence type="ECO:0000259" key="1">
    <source>
        <dbReference type="Pfam" id="PF00144"/>
    </source>
</evidence>
<dbReference type="EMBL" id="AP018827">
    <property type="protein sequence ID" value="BBF81335.1"/>
    <property type="molecule type" value="Genomic_DNA"/>
</dbReference>
<dbReference type="Pfam" id="PF00144">
    <property type="entry name" value="Beta-lactamase"/>
    <property type="match status" value="1"/>
</dbReference>
<dbReference type="Proteomes" id="UP000278756">
    <property type="component" value="Chromosome 1"/>
</dbReference>
<dbReference type="PANTHER" id="PTHR46825:SF9">
    <property type="entry name" value="BETA-LACTAMASE-RELATED DOMAIN-CONTAINING PROTEIN"/>
    <property type="match status" value="1"/>
</dbReference>
<evidence type="ECO:0000313" key="2">
    <source>
        <dbReference type="EMBL" id="BBF81335.1"/>
    </source>
</evidence>
<name>A0A3G9G5Y5_9CAUL</name>
<organism evidence="2 3">
    <name type="scientific">Asticcacaulis excentricus</name>
    <dbReference type="NCBI Taxonomy" id="78587"/>
    <lineage>
        <taxon>Bacteria</taxon>
        <taxon>Pseudomonadati</taxon>
        <taxon>Pseudomonadota</taxon>
        <taxon>Alphaproteobacteria</taxon>
        <taxon>Caulobacterales</taxon>
        <taxon>Caulobacteraceae</taxon>
        <taxon>Asticcacaulis</taxon>
    </lineage>
</organism>
<dbReference type="SUPFAM" id="SSF56601">
    <property type="entry name" value="beta-lactamase/transpeptidase-like"/>
    <property type="match status" value="1"/>
</dbReference>
<dbReference type="Gene3D" id="3.40.710.10">
    <property type="entry name" value="DD-peptidase/beta-lactamase superfamily"/>
    <property type="match status" value="1"/>
</dbReference>
<dbReference type="PANTHER" id="PTHR46825">
    <property type="entry name" value="D-ALANYL-D-ALANINE-CARBOXYPEPTIDASE/ENDOPEPTIDASE AMPH"/>
    <property type="match status" value="1"/>
</dbReference>
<reference evidence="3" key="2">
    <citation type="journal article" date="2017" name="Plant Physiol. Biochem.">
        <title>Differential oxidative and antioxidative response of duckweed Lemna minor toward plant growth promoting/inhibiting bacteria.</title>
        <authorList>
            <person name="Ishizawa H."/>
            <person name="Kuroda M."/>
            <person name="Morikawa M."/>
            <person name="Ike M."/>
        </authorList>
    </citation>
    <scope>NUCLEOTIDE SEQUENCE [LARGE SCALE GENOMIC DNA]</scope>
    <source>
        <strain evidence="3">M6</strain>
    </source>
</reference>
<dbReference type="InterPro" id="IPR012338">
    <property type="entry name" value="Beta-lactam/transpept-like"/>
</dbReference>
<dbReference type="InterPro" id="IPR001466">
    <property type="entry name" value="Beta-lactam-related"/>
</dbReference>
<dbReference type="InterPro" id="IPR050491">
    <property type="entry name" value="AmpC-like"/>
</dbReference>
<gene>
    <name evidence="2" type="ORF">EM6_1933</name>
</gene>
<protein>
    <submittedName>
        <fullName evidence="2">Beta-lactamase</fullName>
    </submittedName>
</protein>
<evidence type="ECO:0000313" key="3">
    <source>
        <dbReference type="Proteomes" id="UP000278756"/>
    </source>
</evidence>
<proteinExistence type="predicted"/>
<accession>A0A3G9G5Y5</accession>